<dbReference type="EMBL" id="JBHLWA010000013">
    <property type="protein sequence ID" value="MFC0322527.1"/>
    <property type="molecule type" value="Genomic_DNA"/>
</dbReference>
<protein>
    <submittedName>
        <fullName evidence="2">ABC transporter substrate-binding protein</fullName>
    </submittedName>
</protein>
<proteinExistence type="predicted"/>
<dbReference type="InterPro" id="IPR000914">
    <property type="entry name" value="SBP_5_dom"/>
</dbReference>
<comment type="caution">
    <text evidence="2">The sequence shown here is derived from an EMBL/GenBank/DDBJ whole genome shotgun (WGS) entry which is preliminary data.</text>
</comment>
<evidence type="ECO:0000313" key="2">
    <source>
        <dbReference type="EMBL" id="MFC0322527.1"/>
    </source>
</evidence>
<dbReference type="Proteomes" id="UP001589769">
    <property type="component" value="Unassembled WGS sequence"/>
</dbReference>
<evidence type="ECO:0000313" key="3">
    <source>
        <dbReference type="Proteomes" id="UP001589769"/>
    </source>
</evidence>
<sequence length="147" mass="16753">MIKNAAFLYIKKLLFQLSTCSAPLHIIEKVDTNPIGTDPFKPIFLPKRFFNSHKAFDDDWEDQTKIARLVFAITPDISAYHANLKKGECQVMPYPNPADIAKMKKDPNLVVHEKDSFEKGVSNELWAMLVPLPIQLKCSSYNENDSI</sequence>
<feature type="domain" description="Solute-binding protein family 5" evidence="1">
    <location>
        <begin position="28"/>
        <end position="116"/>
    </location>
</feature>
<dbReference type="RefSeq" id="WP_382373337.1">
    <property type="nucleotide sequence ID" value="NZ_JBHLWA010000013.1"/>
</dbReference>
<dbReference type="SUPFAM" id="SSF53850">
    <property type="entry name" value="Periplasmic binding protein-like II"/>
    <property type="match status" value="1"/>
</dbReference>
<dbReference type="Gene3D" id="3.40.190.10">
    <property type="entry name" value="Periplasmic binding protein-like II"/>
    <property type="match status" value="1"/>
</dbReference>
<accession>A0ABV6HUJ4</accession>
<gene>
    <name evidence="2" type="ORF">ACFFHT_02950</name>
</gene>
<organism evidence="2 3">
    <name type="scientific">Gallibacterium melopsittaci</name>
    <dbReference type="NCBI Taxonomy" id="516063"/>
    <lineage>
        <taxon>Bacteria</taxon>
        <taxon>Pseudomonadati</taxon>
        <taxon>Pseudomonadota</taxon>
        <taxon>Gammaproteobacteria</taxon>
        <taxon>Pasteurellales</taxon>
        <taxon>Pasteurellaceae</taxon>
        <taxon>Gallibacterium</taxon>
    </lineage>
</organism>
<dbReference type="Gene3D" id="3.90.76.10">
    <property type="entry name" value="Dipeptide-binding Protein, Domain 1"/>
    <property type="match status" value="1"/>
</dbReference>
<dbReference type="Pfam" id="PF00496">
    <property type="entry name" value="SBP_bac_5"/>
    <property type="match status" value="1"/>
</dbReference>
<keyword evidence="3" id="KW-1185">Reference proteome</keyword>
<reference evidence="2 3" key="1">
    <citation type="submission" date="2024-09" db="EMBL/GenBank/DDBJ databases">
        <authorList>
            <person name="Sun Q."/>
            <person name="Mori K."/>
        </authorList>
    </citation>
    <scope>NUCLEOTIDE SEQUENCE [LARGE SCALE GENOMIC DNA]</scope>
    <source>
        <strain evidence="2 3">CCM 7538</strain>
    </source>
</reference>
<name>A0ABV6HUJ4_9PAST</name>
<evidence type="ECO:0000259" key="1">
    <source>
        <dbReference type="Pfam" id="PF00496"/>
    </source>
</evidence>